<dbReference type="Pfam" id="PF00382">
    <property type="entry name" value="TFIIB"/>
    <property type="match status" value="1"/>
</dbReference>
<dbReference type="GO" id="GO:0000126">
    <property type="term" value="C:transcription factor TFIIIB complex"/>
    <property type="evidence" value="ECO:0007669"/>
    <property type="project" value="TreeGrafter"/>
</dbReference>
<dbReference type="FunFam" id="1.10.472.10:FF:000002">
    <property type="entry name" value="Transcription factor IIIB 90 kDa subunit"/>
    <property type="match status" value="1"/>
</dbReference>
<dbReference type="GO" id="GO:0005634">
    <property type="term" value="C:nucleus"/>
    <property type="evidence" value="ECO:0007669"/>
    <property type="project" value="UniProtKB-SubCell"/>
</dbReference>
<protein>
    <submittedName>
        <fullName evidence="12">Transcription factor IIIB 90 kDa subunit-like protein</fullName>
    </submittedName>
</protein>
<dbReference type="InterPro" id="IPR013150">
    <property type="entry name" value="TFIIB_cyclin"/>
</dbReference>
<keyword evidence="3" id="KW-0479">Metal-binding</keyword>
<feature type="compositionally biased region" description="Acidic residues" evidence="10">
    <location>
        <begin position="476"/>
        <end position="503"/>
    </location>
</feature>
<evidence type="ECO:0000259" key="11">
    <source>
        <dbReference type="SMART" id="SM00385"/>
    </source>
</evidence>
<dbReference type="InterPro" id="IPR013763">
    <property type="entry name" value="Cyclin-like_dom"/>
</dbReference>
<evidence type="ECO:0000256" key="9">
    <source>
        <dbReference type="ARBA" id="ARBA00023242"/>
    </source>
</evidence>
<keyword evidence="6" id="KW-0805">Transcription regulation</keyword>
<dbReference type="PANTHER" id="PTHR11618:SF4">
    <property type="entry name" value="TRANSCRIPTION FACTOR IIIB 90 KDA SUBUNIT"/>
    <property type="match status" value="1"/>
</dbReference>
<gene>
    <name evidence="12" type="ORF">BLA29_001086</name>
</gene>
<name>A0A1Y3BS39_EURMA</name>
<keyword evidence="5" id="KW-0862">Zinc</keyword>
<feature type="compositionally biased region" description="Polar residues" evidence="10">
    <location>
        <begin position="465"/>
        <end position="474"/>
    </location>
</feature>
<sequence>MNLILGDRTLSQVKRSALSIRETANRIVQRMKRDWIHFGRRPSGVCAAAVLVAARINNVRCSFKDIISIAKVCESTIRKRINEFIETPASLLTYKEFMVNDLNEEEDPPAFKITTTLNDDIEANLKKAEKYQDIIEEHLKESRVKLRGMYAKFLKDIFTSQDDEEKLKDDETSIIQETIIDHNILSIDGNITKMTQEMHFEDNGNPSKEEIEYWADLRPSAKSLGLLKREAIRDEINDYQDLLDKGLDEDIDDDEINAYIIEDQTEIGQRQMEWTILNREFLEKEAQELLKRKQQEAQEDNENEQNGKPKKKRRKMDKVETETANSASEAVKAAAKSKSIQLNSNLNLKELFNEESDQSSQSKPSTSDITVMVNHSKTNELVDSQSDKEDTAHLVSLYHSYAKVPNTQTSYENVVQISENKNDSQESKSSINEKVKVIDTQAIGIDDNCHNDVNDDERMNIKKPISTSAQNTDSIVVEDDDDDYFGEDDNVDDDDDDDDDDDEFQKIKQKYSLQGDGGYADDFEDCGF</sequence>
<dbReference type="GO" id="GO:0008270">
    <property type="term" value="F:zinc ion binding"/>
    <property type="evidence" value="ECO:0007669"/>
    <property type="project" value="UniProtKB-KW"/>
</dbReference>
<evidence type="ECO:0000256" key="2">
    <source>
        <dbReference type="ARBA" id="ARBA00010857"/>
    </source>
</evidence>
<dbReference type="GO" id="GO:0000995">
    <property type="term" value="F:RNA polymerase III general transcription initiation factor activity"/>
    <property type="evidence" value="ECO:0007669"/>
    <property type="project" value="TreeGrafter"/>
</dbReference>
<dbReference type="SUPFAM" id="SSF47954">
    <property type="entry name" value="Cyclin-like"/>
    <property type="match status" value="1"/>
</dbReference>
<evidence type="ECO:0000256" key="5">
    <source>
        <dbReference type="ARBA" id="ARBA00022833"/>
    </source>
</evidence>
<evidence type="ECO:0000256" key="10">
    <source>
        <dbReference type="SAM" id="MobiDB-lite"/>
    </source>
</evidence>
<reference evidence="12 13" key="1">
    <citation type="submission" date="2017-03" db="EMBL/GenBank/DDBJ databases">
        <title>Genome Survey of Euroglyphus maynei.</title>
        <authorList>
            <person name="Arlian L.G."/>
            <person name="Morgan M.S."/>
            <person name="Rider S.D."/>
        </authorList>
    </citation>
    <scope>NUCLEOTIDE SEQUENCE [LARGE SCALE GENOMIC DNA]</scope>
    <source>
        <strain evidence="12">Arlian Lab</strain>
        <tissue evidence="12">Whole body</tissue>
    </source>
</reference>
<dbReference type="InterPro" id="IPR000812">
    <property type="entry name" value="TFIIB"/>
</dbReference>
<evidence type="ECO:0000256" key="4">
    <source>
        <dbReference type="ARBA" id="ARBA00022771"/>
    </source>
</evidence>
<keyword evidence="8" id="KW-0804">Transcription</keyword>
<dbReference type="Pfam" id="PF07741">
    <property type="entry name" value="BRF1"/>
    <property type="match status" value="1"/>
</dbReference>
<evidence type="ECO:0000256" key="7">
    <source>
        <dbReference type="ARBA" id="ARBA00023159"/>
    </source>
</evidence>
<feature type="region of interest" description="Disordered" evidence="10">
    <location>
        <begin position="292"/>
        <end position="330"/>
    </location>
</feature>
<keyword evidence="9" id="KW-0539">Nucleus</keyword>
<organism evidence="12 13">
    <name type="scientific">Euroglyphus maynei</name>
    <name type="common">Mayne's house dust mite</name>
    <dbReference type="NCBI Taxonomy" id="6958"/>
    <lineage>
        <taxon>Eukaryota</taxon>
        <taxon>Metazoa</taxon>
        <taxon>Ecdysozoa</taxon>
        <taxon>Arthropoda</taxon>
        <taxon>Chelicerata</taxon>
        <taxon>Arachnida</taxon>
        <taxon>Acari</taxon>
        <taxon>Acariformes</taxon>
        <taxon>Sarcoptiformes</taxon>
        <taxon>Astigmata</taxon>
        <taxon>Psoroptidia</taxon>
        <taxon>Analgoidea</taxon>
        <taxon>Pyroglyphidae</taxon>
        <taxon>Pyroglyphinae</taxon>
        <taxon>Euroglyphus</taxon>
    </lineage>
</organism>
<dbReference type="GO" id="GO:0070897">
    <property type="term" value="P:transcription preinitiation complex assembly"/>
    <property type="evidence" value="ECO:0007669"/>
    <property type="project" value="InterPro"/>
</dbReference>
<comment type="caution">
    <text evidence="12">The sequence shown here is derived from an EMBL/GenBank/DDBJ whole genome shotgun (WGS) entry which is preliminary data.</text>
</comment>
<proteinExistence type="inferred from homology"/>
<dbReference type="GO" id="GO:0097550">
    <property type="term" value="C:transcription preinitiation complex"/>
    <property type="evidence" value="ECO:0007669"/>
    <property type="project" value="TreeGrafter"/>
</dbReference>
<dbReference type="Proteomes" id="UP000194236">
    <property type="component" value="Unassembled WGS sequence"/>
</dbReference>
<dbReference type="EMBL" id="MUJZ01010859">
    <property type="protein sequence ID" value="OTF81975.1"/>
    <property type="molecule type" value="Genomic_DNA"/>
</dbReference>
<dbReference type="OrthoDB" id="511529at2759"/>
<dbReference type="SMART" id="SM00385">
    <property type="entry name" value="CYCLIN"/>
    <property type="match status" value="1"/>
</dbReference>
<dbReference type="GO" id="GO:0001006">
    <property type="term" value="F:RNA polymerase III type 3 promoter sequence-specific DNA binding"/>
    <property type="evidence" value="ECO:0007669"/>
    <property type="project" value="TreeGrafter"/>
</dbReference>
<dbReference type="GO" id="GO:0017025">
    <property type="term" value="F:TBP-class protein binding"/>
    <property type="evidence" value="ECO:0007669"/>
    <property type="project" value="InterPro"/>
</dbReference>
<keyword evidence="4" id="KW-0863">Zinc-finger</keyword>
<evidence type="ECO:0000256" key="3">
    <source>
        <dbReference type="ARBA" id="ARBA00022723"/>
    </source>
</evidence>
<evidence type="ECO:0000256" key="6">
    <source>
        <dbReference type="ARBA" id="ARBA00023015"/>
    </source>
</evidence>
<keyword evidence="7" id="KW-0010">Activator</keyword>
<dbReference type="Gene3D" id="1.10.472.10">
    <property type="entry name" value="Cyclin-like"/>
    <property type="match status" value="1"/>
</dbReference>
<feature type="region of interest" description="Disordered" evidence="10">
    <location>
        <begin position="509"/>
        <end position="528"/>
    </location>
</feature>
<comment type="similarity">
    <text evidence="2">Belongs to the TFIIB family.</text>
</comment>
<evidence type="ECO:0000256" key="1">
    <source>
        <dbReference type="ARBA" id="ARBA00004123"/>
    </source>
</evidence>
<evidence type="ECO:0000256" key="8">
    <source>
        <dbReference type="ARBA" id="ARBA00023163"/>
    </source>
</evidence>
<accession>A0A1Y3BS39</accession>
<comment type="subcellular location">
    <subcellularLocation>
        <location evidence="1">Nucleus</location>
    </subcellularLocation>
</comment>
<dbReference type="InterPro" id="IPR036915">
    <property type="entry name" value="Cyclin-like_sf"/>
</dbReference>
<dbReference type="AlphaFoldDB" id="A0A1Y3BS39"/>
<keyword evidence="13" id="KW-1185">Reference proteome</keyword>
<dbReference type="PANTHER" id="PTHR11618">
    <property type="entry name" value="TRANSCRIPTION INITIATION FACTOR IIB-RELATED"/>
    <property type="match status" value="1"/>
</dbReference>
<evidence type="ECO:0000313" key="13">
    <source>
        <dbReference type="Proteomes" id="UP000194236"/>
    </source>
</evidence>
<feature type="compositionally biased region" description="Acidic residues" evidence="10">
    <location>
        <begin position="519"/>
        <end position="528"/>
    </location>
</feature>
<feature type="region of interest" description="Disordered" evidence="10">
    <location>
        <begin position="460"/>
        <end position="503"/>
    </location>
</feature>
<feature type="domain" description="Cyclin-like" evidence="11">
    <location>
        <begin position="8"/>
        <end position="86"/>
    </location>
</feature>
<dbReference type="InterPro" id="IPR011665">
    <property type="entry name" value="BRF1_TBP-bd_dom"/>
</dbReference>
<evidence type="ECO:0000313" key="12">
    <source>
        <dbReference type="EMBL" id="OTF81975.1"/>
    </source>
</evidence>
<dbReference type="Gene3D" id="1.20.5.650">
    <property type="entry name" value="Single helix bin"/>
    <property type="match status" value="1"/>
</dbReference>